<gene>
    <name evidence="1" type="ORF">BOX24_00005</name>
</gene>
<evidence type="ECO:0008006" key="3">
    <source>
        <dbReference type="Google" id="ProtNLM"/>
    </source>
</evidence>
<reference evidence="1 2" key="1">
    <citation type="submission" date="2016-11" db="EMBL/GenBank/DDBJ databases">
        <title>Comparative genomics of co-occurring bacteria in distinct bioleaching systems unravels niche-specific adaptation.</title>
        <authorList>
            <person name="Zhang X."/>
            <person name="Liu X."/>
            <person name="Yin H."/>
        </authorList>
    </citation>
    <scope>NUCLEOTIDE SEQUENCE [LARGE SCALE GENOMIC DNA]</scope>
    <source>
        <strain evidence="1 2">DX</strain>
    </source>
</reference>
<dbReference type="PIRSF" id="PIRSF018634">
    <property type="entry name" value="UCP018634"/>
    <property type="match status" value="1"/>
</dbReference>
<dbReference type="EMBL" id="MPOJ01000001">
    <property type="protein sequence ID" value="OOH75240.1"/>
    <property type="molecule type" value="Genomic_DNA"/>
</dbReference>
<sequence length="130" mass="14898">MKRILLLRTFVRWKEKNGLLDQALVKAVAEMEQGLIDADLGGCILKKRVGLPGRGKRGGVRVIVATQKVDRWVFLYGFEKNERDNISHKELKIFQEMAVDLLKLNDQQVDLALSEGEFVEVVHETKENHE</sequence>
<comment type="caution">
    <text evidence="1">The sequence shown here is derived from an EMBL/GenBank/DDBJ whole genome shotgun (WGS) entry which is preliminary data.</text>
</comment>
<proteinExistence type="predicted"/>
<organism evidence="1 2">
    <name type="scientific">Leptospirillum ferriphilum</name>
    <dbReference type="NCBI Taxonomy" id="178606"/>
    <lineage>
        <taxon>Bacteria</taxon>
        <taxon>Pseudomonadati</taxon>
        <taxon>Nitrospirota</taxon>
        <taxon>Nitrospiria</taxon>
        <taxon>Nitrospirales</taxon>
        <taxon>Nitrospiraceae</taxon>
        <taxon>Leptospirillum</taxon>
    </lineage>
</organism>
<evidence type="ECO:0000313" key="1">
    <source>
        <dbReference type="EMBL" id="OOH75240.1"/>
    </source>
</evidence>
<name>A0A1V3SYI6_9BACT</name>
<dbReference type="RefSeq" id="WP_041772035.1">
    <property type="nucleotide sequence ID" value="NZ_MPOJ01000001.1"/>
</dbReference>
<protein>
    <recommendedName>
        <fullName evidence="3">Type II toxin-antitoxin system RelE/ParE family toxin</fullName>
    </recommendedName>
</protein>
<dbReference type="InterPro" id="IPR009387">
    <property type="entry name" value="HigB-2"/>
</dbReference>
<evidence type="ECO:0000313" key="2">
    <source>
        <dbReference type="Proteomes" id="UP000188586"/>
    </source>
</evidence>
<dbReference type="AlphaFoldDB" id="A0A1V3SYI6"/>
<accession>A0A1V3SYI6</accession>
<dbReference type="Pfam" id="PF06296">
    <property type="entry name" value="RelE"/>
    <property type="match status" value="1"/>
</dbReference>
<dbReference type="Proteomes" id="UP000188586">
    <property type="component" value="Unassembled WGS sequence"/>
</dbReference>